<dbReference type="InterPro" id="IPR000209">
    <property type="entry name" value="Peptidase_S8/S53_dom"/>
</dbReference>
<evidence type="ECO:0000313" key="8">
    <source>
        <dbReference type="EMBL" id="MFC5367794.1"/>
    </source>
</evidence>
<dbReference type="PANTHER" id="PTHR43806">
    <property type="entry name" value="PEPTIDASE S8"/>
    <property type="match status" value="1"/>
</dbReference>
<dbReference type="GO" id="GO:0004252">
    <property type="term" value="F:serine-type endopeptidase activity"/>
    <property type="evidence" value="ECO:0007669"/>
    <property type="project" value="UniProtKB-UniRule"/>
</dbReference>
<evidence type="ECO:0000256" key="5">
    <source>
        <dbReference type="PROSITE-ProRule" id="PRU01240"/>
    </source>
</evidence>
<dbReference type="EMBL" id="JBHSKX010000002">
    <property type="protein sequence ID" value="MFC5367794.1"/>
    <property type="molecule type" value="Genomic_DNA"/>
</dbReference>
<dbReference type="Proteomes" id="UP001596201">
    <property type="component" value="Unassembled WGS sequence"/>
</dbReference>
<keyword evidence="3 5" id="KW-0378">Hydrolase</keyword>
<feature type="compositionally biased region" description="Low complexity" evidence="6">
    <location>
        <begin position="404"/>
        <end position="417"/>
    </location>
</feature>
<comment type="caution">
    <text evidence="8">The sequence shown here is derived from an EMBL/GenBank/DDBJ whole genome shotgun (WGS) entry which is preliminary data.</text>
</comment>
<evidence type="ECO:0000256" key="3">
    <source>
        <dbReference type="ARBA" id="ARBA00022801"/>
    </source>
</evidence>
<organism evidence="8 9">
    <name type="scientific">Salinirubrum litoreum</name>
    <dbReference type="NCBI Taxonomy" id="1126234"/>
    <lineage>
        <taxon>Archaea</taxon>
        <taxon>Methanobacteriati</taxon>
        <taxon>Methanobacteriota</taxon>
        <taxon>Stenosarchaea group</taxon>
        <taxon>Halobacteria</taxon>
        <taxon>Halobacteriales</taxon>
        <taxon>Haloferacaceae</taxon>
        <taxon>Salinirubrum</taxon>
    </lineage>
</organism>
<feature type="active site" description="Charge relay system" evidence="5">
    <location>
        <position position="373"/>
    </location>
</feature>
<feature type="active site" description="Charge relay system" evidence="5">
    <location>
        <position position="72"/>
    </location>
</feature>
<dbReference type="PRINTS" id="PR00723">
    <property type="entry name" value="SUBTILISIN"/>
</dbReference>
<dbReference type="AlphaFoldDB" id="A0ABD5RCR4"/>
<evidence type="ECO:0000256" key="6">
    <source>
        <dbReference type="SAM" id="MobiDB-lite"/>
    </source>
</evidence>
<evidence type="ECO:0000256" key="2">
    <source>
        <dbReference type="ARBA" id="ARBA00022670"/>
    </source>
</evidence>
<evidence type="ECO:0000259" key="7">
    <source>
        <dbReference type="Pfam" id="PF00082"/>
    </source>
</evidence>
<sequence>MPSLDRRFVVLACCVAVLTATIGLAATTDAPVPVVPDAGGDTAADAPAPTDAVARLHGAGYTGENVTVGVLDVTGFDTGHPALAGRVAGTRAFADGETIANGGRTDHGTAVASVVARTAPAADLYLASFDTDDGFQQGVAWLLGRDVDVVVAPVSFPGAPGDGTSAVARAVQRAARQGVIVVAPTGNVGQNHWEGRFDPVDAGTHLFERGTRNYLLPGERTDERIRLWLSWDATSERRDFTLALYAVEGGERRLLARSQPYPADSAPNERLVATLEANTTYYVVLRGPPDAAGARVAVTSPTHRLSIGTRADSLVAPASARPVLAVGSYDREGGYVDPFSAAGPVADGRSGVDLVAPDGYAVAGRDAAFDGTSASAAYVAGVAALVVDAAPARSAAEVRRSLAVTTTDTGPPGVDPTGGHGRVRPVAAVRAARNAT</sequence>
<feature type="active site" description="Charge relay system" evidence="5">
    <location>
        <position position="107"/>
    </location>
</feature>
<evidence type="ECO:0000256" key="1">
    <source>
        <dbReference type="ARBA" id="ARBA00011073"/>
    </source>
</evidence>
<feature type="region of interest" description="Disordered" evidence="6">
    <location>
        <begin position="403"/>
        <end position="422"/>
    </location>
</feature>
<feature type="domain" description="Peptidase S8/S53" evidence="7">
    <location>
        <begin position="63"/>
        <end position="189"/>
    </location>
</feature>
<dbReference type="InterPro" id="IPR036852">
    <property type="entry name" value="Peptidase_S8/S53_dom_sf"/>
</dbReference>
<evidence type="ECO:0000313" key="9">
    <source>
        <dbReference type="Proteomes" id="UP001596201"/>
    </source>
</evidence>
<evidence type="ECO:0000256" key="4">
    <source>
        <dbReference type="ARBA" id="ARBA00022825"/>
    </source>
</evidence>
<dbReference type="RefSeq" id="WP_227230041.1">
    <property type="nucleotide sequence ID" value="NZ_JAJCVJ010000002.1"/>
</dbReference>
<reference evidence="8 9" key="1">
    <citation type="journal article" date="2019" name="Int. J. Syst. Evol. Microbiol.">
        <title>The Global Catalogue of Microorganisms (GCM) 10K type strain sequencing project: providing services to taxonomists for standard genome sequencing and annotation.</title>
        <authorList>
            <consortium name="The Broad Institute Genomics Platform"/>
            <consortium name="The Broad Institute Genome Sequencing Center for Infectious Disease"/>
            <person name="Wu L."/>
            <person name="Ma J."/>
        </authorList>
    </citation>
    <scope>NUCLEOTIDE SEQUENCE [LARGE SCALE GENOMIC DNA]</scope>
    <source>
        <strain evidence="8 9">CGMCC 1.12237</strain>
    </source>
</reference>
<keyword evidence="2 5" id="KW-0645">Protease</keyword>
<dbReference type="Pfam" id="PF00082">
    <property type="entry name" value="Peptidase_S8"/>
    <property type="match status" value="2"/>
</dbReference>
<feature type="domain" description="Peptidase S8/S53" evidence="7">
    <location>
        <begin position="306"/>
        <end position="421"/>
    </location>
</feature>
<keyword evidence="4 5" id="KW-0720">Serine protease</keyword>
<dbReference type="PANTHER" id="PTHR43806:SF11">
    <property type="entry name" value="CEREVISIN-RELATED"/>
    <property type="match status" value="1"/>
</dbReference>
<dbReference type="InterPro" id="IPR050131">
    <property type="entry name" value="Peptidase_S8_subtilisin-like"/>
</dbReference>
<keyword evidence="9" id="KW-1185">Reference proteome</keyword>
<dbReference type="InterPro" id="IPR015500">
    <property type="entry name" value="Peptidase_S8_subtilisin-rel"/>
</dbReference>
<dbReference type="Gene3D" id="3.40.50.200">
    <property type="entry name" value="Peptidase S8/S53 domain"/>
    <property type="match status" value="2"/>
</dbReference>
<gene>
    <name evidence="8" type="ORF">ACFPJ5_12715</name>
</gene>
<dbReference type="PROSITE" id="PS51892">
    <property type="entry name" value="SUBTILASE"/>
    <property type="match status" value="1"/>
</dbReference>
<comment type="similarity">
    <text evidence="1 5">Belongs to the peptidase S8 family.</text>
</comment>
<dbReference type="SUPFAM" id="SSF52743">
    <property type="entry name" value="Subtilisin-like"/>
    <property type="match status" value="1"/>
</dbReference>
<protein>
    <submittedName>
        <fullName evidence="8">S8 family serine peptidase</fullName>
    </submittedName>
</protein>
<accession>A0ABD5RCR4</accession>
<proteinExistence type="inferred from homology"/>
<name>A0ABD5RCR4_9EURY</name>
<dbReference type="GO" id="GO:0006508">
    <property type="term" value="P:proteolysis"/>
    <property type="evidence" value="ECO:0007669"/>
    <property type="project" value="UniProtKB-KW"/>
</dbReference>